<dbReference type="EMBL" id="JYFQ01000131">
    <property type="protein sequence ID" value="KKZ11765.1"/>
    <property type="molecule type" value="Genomic_DNA"/>
</dbReference>
<dbReference type="SMART" id="SM00567">
    <property type="entry name" value="EZ_HEAT"/>
    <property type="match status" value="6"/>
</dbReference>
<keyword evidence="2" id="KW-0042">Antenna complex</keyword>
<dbReference type="Pfam" id="PF13646">
    <property type="entry name" value="HEAT_2"/>
    <property type="match status" value="1"/>
</dbReference>
<gene>
    <name evidence="4" type="ORF">TQ37_06475</name>
</gene>
<evidence type="ECO:0000313" key="4">
    <source>
        <dbReference type="EMBL" id="KKZ11765.1"/>
    </source>
</evidence>
<proteinExistence type="inferred from homology"/>
<dbReference type="InterPro" id="IPR011989">
    <property type="entry name" value="ARM-like"/>
</dbReference>
<accession>A0A0G8AUZ5</accession>
<dbReference type="PATRIC" id="fig|1608419.3.peg.389"/>
<keyword evidence="3" id="KW-0605">Phycobilisome</keyword>
<dbReference type="STRING" id="431041.FLM9_472"/>
<evidence type="ECO:0000256" key="2">
    <source>
        <dbReference type="ARBA" id="ARBA00022549"/>
    </source>
</evidence>
<dbReference type="Proteomes" id="UP000035037">
    <property type="component" value="Unassembled WGS sequence"/>
</dbReference>
<dbReference type="GO" id="GO:0030089">
    <property type="term" value="C:phycobilisome"/>
    <property type="evidence" value="ECO:0007669"/>
    <property type="project" value="UniProtKB-KW"/>
</dbReference>
<sequence length="445" mass="48270">MSACPSITVDPNRFRNLFPGLSQVEALATLRKPLEELEDVSDRYLAAAHLVNFPDERTVAALMICAADCHPAQAQRIARRKAVESLARMGARQALPVIQSCLNSEDTYLVENAVWALAELEAEPDAVTNALLQLLKDGRQNRRVVAQTAARLGIQEAVTPLKALRQEEDPLLVTAATAALVRLTGNKDGLAALEDYLLHPDVTVRRAVIQDLMDARAFGALAAIAAAPVSPVFRLRGVRNLADQQHQRGVAQAGALLPLVDRILLDDPGTVTLVHRYDTTPSLDFLVQELYGTDFGRVYLAVATLMASSEADTLAALTQSFADRGWNDYGAHYHMIKLFGWLGDPQPLPLVREALANRRPQFQKSRSAAAITLARLDPRNAGAALQDAACEGSFWELRYAALMALEQLQLPIPPATLADSDWLVAMRAEKTTSNGPTHGGDAGTL</sequence>
<dbReference type="InterPro" id="IPR016024">
    <property type="entry name" value="ARM-type_fold"/>
</dbReference>
<dbReference type="AlphaFoldDB" id="A0A0G8AUZ5"/>
<protein>
    <recommendedName>
        <fullName evidence="6">Phycocyanin operon protein Y</fullName>
    </recommendedName>
</protein>
<evidence type="ECO:0008006" key="6">
    <source>
        <dbReference type="Google" id="ProtNLM"/>
    </source>
</evidence>
<dbReference type="Gene3D" id="1.25.10.10">
    <property type="entry name" value="Leucine-rich Repeat Variant"/>
    <property type="match status" value="2"/>
</dbReference>
<comment type="caution">
    <text evidence="4">The sequence shown here is derived from an EMBL/GenBank/DDBJ whole genome shotgun (WGS) entry which is preliminary data.</text>
</comment>
<reference evidence="4 5" key="1">
    <citation type="submission" date="2015-02" db="EMBL/GenBank/DDBJ databases">
        <authorList>
            <person name="Slaby B."/>
            <person name="Hentschel U."/>
        </authorList>
    </citation>
    <scope>NUCLEOTIDE SEQUENCE [LARGE SCALE GENOMIC DNA]</scope>
    <source>
        <strain evidence="4">15L</strain>
    </source>
</reference>
<dbReference type="InterPro" id="IPR004155">
    <property type="entry name" value="PBS_lyase_HEAT"/>
</dbReference>
<dbReference type="SUPFAM" id="SSF48371">
    <property type="entry name" value="ARM repeat"/>
    <property type="match status" value="2"/>
</dbReference>
<reference evidence="4 5" key="2">
    <citation type="submission" date="2015-05" db="EMBL/GenBank/DDBJ databases">
        <title>Lifestyle Evolution in Cyanobacterial Symbionts of Sponges.</title>
        <authorList>
            <person name="Burgsdorf I."/>
            <person name="Slaby B.M."/>
            <person name="Handley K.M."/>
            <person name="Haber M."/>
            <person name="Blom J."/>
            <person name="Marshall C.W."/>
            <person name="Gilbert J.A."/>
            <person name="Hentschel U."/>
            <person name="Steindler L."/>
        </authorList>
    </citation>
    <scope>NUCLEOTIDE SEQUENCE [LARGE SCALE GENOMIC DNA]</scope>
    <source>
        <strain evidence="4">15L</strain>
    </source>
</reference>
<comment type="similarity">
    <text evidence="1">Belongs to the CpcE/RpcE/PecE family.</text>
</comment>
<evidence type="ECO:0000313" key="5">
    <source>
        <dbReference type="Proteomes" id="UP000035037"/>
    </source>
</evidence>
<evidence type="ECO:0000256" key="3">
    <source>
        <dbReference type="ARBA" id="ARBA00022738"/>
    </source>
</evidence>
<evidence type="ECO:0000256" key="1">
    <source>
        <dbReference type="ARBA" id="ARBA00009299"/>
    </source>
</evidence>
<organism evidence="4 5">
    <name type="scientific">Candidatus Synechococcus spongiarum 15L</name>
    <dbReference type="NCBI Taxonomy" id="1608419"/>
    <lineage>
        <taxon>Bacteria</taxon>
        <taxon>Bacillati</taxon>
        <taxon>Cyanobacteriota</taxon>
        <taxon>Cyanophyceae</taxon>
        <taxon>Synechococcales</taxon>
        <taxon>Synechococcaceae</taxon>
        <taxon>Synechococcus</taxon>
    </lineage>
</organism>
<name>A0A0G8AUZ5_9SYNE</name>